<proteinExistence type="predicted"/>
<dbReference type="GO" id="GO:0030246">
    <property type="term" value="F:carbohydrate binding"/>
    <property type="evidence" value="ECO:0007669"/>
    <property type="project" value="UniProtKB-KW"/>
</dbReference>
<dbReference type="Proteomes" id="UP000736164">
    <property type="component" value="Unassembled WGS sequence"/>
</dbReference>
<comment type="caution">
    <text evidence="4">The sequence shown here is derived from an EMBL/GenBank/DDBJ whole genome shotgun (WGS) entry which is preliminary data.</text>
</comment>
<dbReference type="PANTHER" id="PTHR33589">
    <property type="entry name" value="OS11G0524900 PROTEIN"/>
    <property type="match status" value="1"/>
</dbReference>
<evidence type="ECO:0000313" key="4">
    <source>
        <dbReference type="EMBL" id="MBN3322755.1"/>
    </source>
</evidence>
<keyword evidence="2" id="KW-0430">Lectin</keyword>
<dbReference type="InterPro" id="IPR001229">
    <property type="entry name" value="Jacalin-like_lectin_dom"/>
</dbReference>
<dbReference type="AlphaFoldDB" id="A0A8J7P3I7"/>
<reference evidence="4" key="1">
    <citation type="journal article" date="2021" name="Cell">
        <title>Tracing the genetic footprints of vertebrate landing in non-teleost ray-finned fishes.</title>
        <authorList>
            <person name="Bi X."/>
            <person name="Wang K."/>
            <person name="Yang L."/>
            <person name="Pan H."/>
            <person name="Jiang H."/>
            <person name="Wei Q."/>
            <person name="Fang M."/>
            <person name="Yu H."/>
            <person name="Zhu C."/>
            <person name="Cai Y."/>
            <person name="He Y."/>
            <person name="Gan X."/>
            <person name="Zeng H."/>
            <person name="Yu D."/>
            <person name="Zhu Y."/>
            <person name="Jiang H."/>
            <person name="Qiu Q."/>
            <person name="Yang H."/>
            <person name="Zhang Y.E."/>
            <person name="Wang W."/>
            <person name="Zhu M."/>
            <person name="He S."/>
            <person name="Zhang G."/>
        </authorList>
    </citation>
    <scope>NUCLEOTIDE SEQUENCE</scope>
    <source>
        <strain evidence="4">Allg_001</strain>
    </source>
</reference>
<protein>
    <submittedName>
        <fullName evidence="4">ZG16 protein</fullName>
    </submittedName>
</protein>
<organism evidence="4 5">
    <name type="scientific">Atractosteus spatula</name>
    <name type="common">Alligator gar</name>
    <name type="synonym">Lepisosteus spatula</name>
    <dbReference type="NCBI Taxonomy" id="7917"/>
    <lineage>
        <taxon>Eukaryota</taxon>
        <taxon>Metazoa</taxon>
        <taxon>Chordata</taxon>
        <taxon>Craniata</taxon>
        <taxon>Vertebrata</taxon>
        <taxon>Euteleostomi</taxon>
        <taxon>Actinopterygii</taxon>
        <taxon>Neopterygii</taxon>
        <taxon>Holostei</taxon>
        <taxon>Semionotiformes</taxon>
        <taxon>Lepisosteidae</taxon>
        <taxon>Atractosteus</taxon>
    </lineage>
</organism>
<gene>
    <name evidence="4" type="primary">Zg16_1</name>
    <name evidence="4" type="ORF">GTO95_0016045</name>
</gene>
<feature type="non-terminal residue" evidence="4">
    <location>
        <position position="1"/>
    </location>
</feature>
<dbReference type="SUPFAM" id="SSF51101">
    <property type="entry name" value="Mannose-binding lectins"/>
    <property type="match status" value="1"/>
</dbReference>
<keyword evidence="1" id="KW-0732">Signal</keyword>
<evidence type="ECO:0000256" key="2">
    <source>
        <dbReference type="ARBA" id="ARBA00022734"/>
    </source>
</evidence>
<dbReference type="InterPro" id="IPR036404">
    <property type="entry name" value="Jacalin-like_lectin_dom_sf"/>
</dbReference>
<evidence type="ECO:0000259" key="3">
    <source>
        <dbReference type="PROSITE" id="PS51752"/>
    </source>
</evidence>
<dbReference type="PANTHER" id="PTHR33589:SF3">
    <property type="entry name" value="ZYMOGEN GRANULE MEMBRANE PROTEIN 16-LIKE"/>
    <property type="match status" value="1"/>
</dbReference>
<evidence type="ECO:0000256" key="1">
    <source>
        <dbReference type="ARBA" id="ARBA00022729"/>
    </source>
</evidence>
<accession>A0A8J7P3I7</accession>
<dbReference type="EMBL" id="JAAWVO010061283">
    <property type="protein sequence ID" value="MBN3322755.1"/>
    <property type="molecule type" value="Genomic_DNA"/>
</dbReference>
<dbReference type="Gene3D" id="2.100.10.30">
    <property type="entry name" value="Jacalin-like lectin domain"/>
    <property type="match status" value="1"/>
</dbReference>
<dbReference type="PROSITE" id="PS51752">
    <property type="entry name" value="JACALIN_LECTIN"/>
    <property type="match status" value="1"/>
</dbReference>
<evidence type="ECO:0000313" key="5">
    <source>
        <dbReference type="Proteomes" id="UP000736164"/>
    </source>
</evidence>
<dbReference type="Pfam" id="PF01419">
    <property type="entry name" value="Jacalin"/>
    <property type="match status" value="1"/>
</dbReference>
<keyword evidence="5" id="KW-1185">Reference proteome</keyword>
<dbReference type="InterPro" id="IPR052321">
    <property type="entry name" value="PolyBind_ProtTraffic"/>
</dbReference>
<feature type="domain" description="Jacalin-type lectin" evidence="3">
    <location>
        <begin position="1"/>
        <end position="83"/>
    </location>
</feature>
<sequence>MSYGLVQGFQLYMDEAVIQVYGQYSSYIHQLVFNTNMGRTFIVGSATGSLFNFYPVYHGAELRYITGTYGFNGITSFGVQWDRVAYTAPINRDKNDNLSSKLKSEN</sequence>
<name>A0A8J7P3I7_ATRSP</name>
<feature type="non-terminal residue" evidence="4">
    <location>
        <position position="106"/>
    </location>
</feature>